<dbReference type="GO" id="GO:0008777">
    <property type="term" value="F:acetylornithine deacetylase activity"/>
    <property type="evidence" value="ECO:0007669"/>
    <property type="project" value="UniProtKB-EC"/>
</dbReference>
<reference evidence="5 6" key="1">
    <citation type="submission" date="2020-08" db="EMBL/GenBank/DDBJ databases">
        <title>Genomic Encyclopedia of Type Strains, Phase IV (KMG-IV): sequencing the most valuable type-strain genomes for metagenomic binning, comparative biology and taxonomic classification.</title>
        <authorList>
            <person name="Goeker M."/>
        </authorList>
    </citation>
    <scope>NUCLEOTIDE SEQUENCE [LARGE SCALE GENOMIC DNA]</scope>
    <source>
        <strain evidence="5 6">DSM 28760</strain>
    </source>
</reference>
<evidence type="ECO:0000313" key="6">
    <source>
        <dbReference type="Proteomes" id="UP000537592"/>
    </source>
</evidence>
<evidence type="ECO:0000313" key="5">
    <source>
        <dbReference type="EMBL" id="MBB3810050.1"/>
    </source>
</evidence>
<dbReference type="RefSeq" id="WP_183752701.1">
    <property type="nucleotide sequence ID" value="NZ_JACICC010000004.1"/>
</dbReference>
<name>A0A7W6EHD8_9HYPH</name>
<dbReference type="GO" id="GO:0046872">
    <property type="term" value="F:metal ion binding"/>
    <property type="evidence" value="ECO:0007669"/>
    <property type="project" value="UniProtKB-KW"/>
</dbReference>
<dbReference type="InterPro" id="IPR011650">
    <property type="entry name" value="Peptidase_M20_dimer"/>
</dbReference>
<dbReference type="Gene3D" id="3.40.630.10">
    <property type="entry name" value="Zn peptidases"/>
    <property type="match status" value="1"/>
</dbReference>
<dbReference type="InterPro" id="IPR050072">
    <property type="entry name" value="Peptidase_M20A"/>
</dbReference>
<keyword evidence="2 5" id="KW-0378">Hydrolase</keyword>
<proteinExistence type="predicted"/>
<dbReference type="InterPro" id="IPR036264">
    <property type="entry name" value="Bact_exopeptidase_dim_dom"/>
</dbReference>
<dbReference type="PANTHER" id="PTHR43808:SF31">
    <property type="entry name" value="N-ACETYL-L-CITRULLINE DEACETYLASE"/>
    <property type="match status" value="1"/>
</dbReference>
<evidence type="ECO:0000256" key="3">
    <source>
        <dbReference type="ARBA" id="ARBA00023285"/>
    </source>
</evidence>
<sequence>MSGQRLSSLELLARLVGFNTISSESNLDLIDFIAEYLAGWGVASVRIPDETGRKAALFATIGLADRGGVVLSGHTDVVPVEGQPWSSDPFRLTVRDGRAYGRGAVDMKGFCALVLAAVPDFVAAGLKTPIHLFFSYDEEVSCLGVVDGIRRFGHDLPLPVAVIVGEPTGLEVADAHKSIAMYTTTVSGASAHSSNPGLGASAVHGAVLIAAELDRLSLEYEARGDESGRFDPPFSTIHVGHINGGVARNILASEASVLWEVRGLPDLPPNEIPARLEAFVGEHILPRFRRTFSGYRVETVMDGLVPALAPSTDPLARTLMLKLAGRNRTVTVAYGTEAGHFANAGIPTVVCGPGSIDRAHKADEYITLEELAAGEACLRQLASDLSRSALRAD</sequence>
<dbReference type="Pfam" id="PF07687">
    <property type="entry name" value="M20_dimer"/>
    <property type="match status" value="1"/>
</dbReference>
<keyword evidence="3" id="KW-0170">Cobalt</keyword>
<dbReference type="CDD" id="cd03894">
    <property type="entry name" value="M20_ArgE"/>
    <property type="match status" value="1"/>
</dbReference>
<organism evidence="5 6">
    <name type="scientific">Pseudochelatococcus contaminans</name>
    <dbReference type="NCBI Taxonomy" id="1538103"/>
    <lineage>
        <taxon>Bacteria</taxon>
        <taxon>Pseudomonadati</taxon>
        <taxon>Pseudomonadota</taxon>
        <taxon>Alphaproteobacteria</taxon>
        <taxon>Hyphomicrobiales</taxon>
        <taxon>Chelatococcaceae</taxon>
        <taxon>Pseudochelatococcus</taxon>
    </lineage>
</organism>
<dbReference type="EC" id="3.5.1.16" evidence="5"/>
<dbReference type="EMBL" id="JACICC010000004">
    <property type="protein sequence ID" value="MBB3810050.1"/>
    <property type="molecule type" value="Genomic_DNA"/>
</dbReference>
<keyword evidence="6" id="KW-1185">Reference proteome</keyword>
<accession>A0A7W6EHD8</accession>
<feature type="domain" description="Peptidase M20 dimerisation" evidence="4">
    <location>
        <begin position="175"/>
        <end position="283"/>
    </location>
</feature>
<dbReference type="Pfam" id="PF01546">
    <property type="entry name" value="Peptidase_M20"/>
    <property type="match status" value="1"/>
</dbReference>
<evidence type="ECO:0000256" key="2">
    <source>
        <dbReference type="ARBA" id="ARBA00022801"/>
    </source>
</evidence>
<dbReference type="Proteomes" id="UP000537592">
    <property type="component" value="Unassembled WGS sequence"/>
</dbReference>
<dbReference type="InterPro" id="IPR002933">
    <property type="entry name" value="Peptidase_M20"/>
</dbReference>
<dbReference type="NCBIfam" id="TIGR01892">
    <property type="entry name" value="AcOrn-deacetyl"/>
    <property type="match status" value="1"/>
</dbReference>
<dbReference type="SUPFAM" id="SSF53187">
    <property type="entry name" value="Zn-dependent exopeptidases"/>
    <property type="match status" value="1"/>
</dbReference>
<dbReference type="PANTHER" id="PTHR43808">
    <property type="entry name" value="ACETYLORNITHINE DEACETYLASE"/>
    <property type="match status" value="1"/>
</dbReference>
<gene>
    <name evidence="5" type="ORF">FHS81_002138</name>
</gene>
<comment type="caution">
    <text evidence="5">The sequence shown here is derived from an EMBL/GenBank/DDBJ whole genome shotgun (WGS) entry which is preliminary data.</text>
</comment>
<dbReference type="SUPFAM" id="SSF55031">
    <property type="entry name" value="Bacterial exopeptidase dimerisation domain"/>
    <property type="match status" value="1"/>
</dbReference>
<evidence type="ECO:0000259" key="4">
    <source>
        <dbReference type="Pfam" id="PF07687"/>
    </source>
</evidence>
<dbReference type="InterPro" id="IPR010169">
    <property type="entry name" value="AcOrn-deacetyl"/>
</dbReference>
<protein>
    <submittedName>
        <fullName evidence="5">Acetylornithine deacetylase</fullName>
        <ecNumber evidence="5">3.5.1.16</ecNumber>
    </submittedName>
</protein>
<keyword evidence="1" id="KW-0479">Metal-binding</keyword>
<dbReference type="NCBIfam" id="NF005710">
    <property type="entry name" value="PRK07522.1"/>
    <property type="match status" value="1"/>
</dbReference>
<evidence type="ECO:0000256" key="1">
    <source>
        <dbReference type="ARBA" id="ARBA00022723"/>
    </source>
</evidence>
<dbReference type="Gene3D" id="3.30.70.360">
    <property type="match status" value="1"/>
</dbReference>
<dbReference type="AlphaFoldDB" id="A0A7W6EHD8"/>
<dbReference type="GO" id="GO:0006526">
    <property type="term" value="P:L-arginine biosynthetic process"/>
    <property type="evidence" value="ECO:0007669"/>
    <property type="project" value="InterPro"/>
</dbReference>